<comment type="caution">
    <text evidence="3">The sequence shown here is derived from an EMBL/GenBank/DDBJ whole genome shotgun (WGS) entry which is preliminary data.</text>
</comment>
<feature type="region of interest" description="Disordered" evidence="1">
    <location>
        <begin position="171"/>
        <end position="195"/>
    </location>
</feature>
<evidence type="ECO:0000256" key="1">
    <source>
        <dbReference type="SAM" id="MobiDB-lite"/>
    </source>
</evidence>
<dbReference type="InterPro" id="IPR036390">
    <property type="entry name" value="WH_DNA-bd_sf"/>
</dbReference>
<protein>
    <submittedName>
        <fullName evidence="3">Helix-turn-helix protein</fullName>
    </submittedName>
</protein>
<dbReference type="InterPro" id="IPR001845">
    <property type="entry name" value="HTH_ArsR_DNA-bd_dom"/>
</dbReference>
<dbReference type="GO" id="GO:0003700">
    <property type="term" value="F:DNA-binding transcription factor activity"/>
    <property type="evidence" value="ECO:0007669"/>
    <property type="project" value="InterPro"/>
</dbReference>
<organism evidence="3 4">
    <name type="scientific">Allonocardiopsis opalescens</name>
    <dbReference type="NCBI Taxonomy" id="1144618"/>
    <lineage>
        <taxon>Bacteria</taxon>
        <taxon>Bacillati</taxon>
        <taxon>Actinomycetota</taxon>
        <taxon>Actinomycetes</taxon>
        <taxon>Streptosporangiales</taxon>
        <taxon>Allonocardiopsis</taxon>
    </lineage>
</organism>
<evidence type="ECO:0000313" key="3">
    <source>
        <dbReference type="EMBL" id="PRY02441.1"/>
    </source>
</evidence>
<keyword evidence="4" id="KW-1185">Reference proteome</keyword>
<dbReference type="EMBL" id="PVZC01000001">
    <property type="protein sequence ID" value="PRY02441.1"/>
    <property type="molecule type" value="Genomic_DNA"/>
</dbReference>
<dbReference type="Proteomes" id="UP000237846">
    <property type="component" value="Unassembled WGS sequence"/>
</dbReference>
<dbReference type="Pfam" id="PF12840">
    <property type="entry name" value="HTH_20"/>
    <property type="match status" value="1"/>
</dbReference>
<gene>
    <name evidence="3" type="ORF">CLV72_1011043</name>
</gene>
<dbReference type="CDD" id="cd00090">
    <property type="entry name" value="HTH_ARSR"/>
    <property type="match status" value="1"/>
</dbReference>
<dbReference type="Gene3D" id="1.10.10.10">
    <property type="entry name" value="Winged helix-like DNA-binding domain superfamily/Winged helix DNA-binding domain"/>
    <property type="match status" value="1"/>
</dbReference>
<dbReference type="AlphaFoldDB" id="A0A2T0QF16"/>
<dbReference type="InterPro" id="IPR011991">
    <property type="entry name" value="ArsR-like_HTH"/>
</dbReference>
<dbReference type="InterPro" id="IPR036388">
    <property type="entry name" value="WH-like_DNA-bd_sf"/>
</dbReference>
<evidence type="ECO:0000259" key="2">
    <source>
        <dbReference type="SMART" id="SM00418"/>
    </source>
</evidence>
<feature type="compositionally biased region" description="Basic and acidic residues" evidence="1">
    <location>
        <begin position="185"/>
        <end position="195"/>
    </location>
</feature>
<dbReference type="SUPFAM" id="SSF46785">
    <property type="entry name" value="Winged helix' DNA-binding domain"/>
    <property type="match status" value="1"/>
</dbReference>
<feature type="domain" description="HTH arsR-type" evidence="2">
    <location>
        <begin position="2"/>
        <end position="86"/>
    </location>
</feature>
<accession>A0A2T0QF16</accession>
<sequence length="195" mass="21220">MDALDLLLHPVRLRIVNAMWGGHARTTSELCARLADVPKTTVYRHVGLLAGAGLLEVADERRVHGAVERRFRLNRERAAVDPDAGAAMSLDDHRHGFAAAVAALLAEFNAYLDREGADPAADLVSYKQFPLWLDDAERAALIEQIKALVRPLLAKPPTPGRSPVLLSTILFPTEAPPAPDDGEPSDPRADRWTGD</sequence>
<dbReference type="SMART" id="SM00418">
    <property type="entry name" value="HTH_ARSR"/>
    <property type="match status" value="1"/>
</dbReference>
<reference evidence="3 4" key="1">
    <citation type="submission" date="2018-03" db="EMBL/GenBank/DDBJ databases">
        <title>Genomic Encyclopedia of Archaeal and Bacterial Type Strains, Phase II (KMG-II): from individual species to whole genera.</title>
        <authorList>
            <person name="Goeker M."/>
        </authorList>
    </citation>
    <scope>NUCLEOTIDE SEQUENCE [LARGE SCALE GENOMIC DNA]</scope>
    <source>
        <strain evidence="3 4">DSM 45601</strain>
    </source>
</reference>
<proteinExistence type="predicted"/>
<dbReference type="Gene3D" id="6.10.140.2180">
    <property type="match status" value="1"/>
</dbReference>
<evidence type="ECO:0000313" key="4">
    <source>
        <dbReference type="Proteomes" id="UP000237846"/>
    </source>
</evidence>
<name>A0A2T0QF16_9ACTN</name>
<dbReference type="OrthoDB" id="5949858at2"/>